<sequence>MTSPSSSPHSTQLLSTVTPRHCKLEIEGTTICSISTQRAASLAPLEFSRQSSSPNHRKKRPNLREMSRTPTARSKPHHRHSSPRNILEDQSASLRSRVPPL</sequence>
<feature type="region of interest" description="Disordered" evidence="1">
    <location>
        <begin position="45"/>
        <end position="101"/>
    </location>
</feature>
<evidence type="ECO:0000313" key="2">
    <source>
        <dbReference type="EMBL" id="KAL0361405.1"/>
    </source>
</evidence>
<protein>
    <submittedName>
        <fullName evidence="2">Uncharacterized protein</fullName>
    </submittedName>
</protein>
<evidence type="ECO:0000256" key="1">
    <source>
        <dbReference type="SAM" id="MobiDB-lite"/>
    </source>
</evidence>
<name>A0AAW2Q116_SESRA</name>
<proteinExistence type="predicted"/>
<gene>
    <name evidence="2" type="ORF">Sradi_3825000</name>
</gene>
<reference evidence="2" key="2">
    <citation type="journal article" date="2024" name="Plant">
        <title>Genomic evolution and insights into agronomic trait innovations of Sesamum species.</title>
        <authorList>
            <person name="Miao H."/>
            <person name="Wang L."/>
            <person name="Qu L."/>
            <person name="Liu H."/>
            <person name="Sun Y."/>
            <person name="Le M."/>
            <person name="Wang Q."/>
            <person name="Wei S."/>
            <person name="Zheng Y."/>
            <person name="Lin W."/>
            <person name="Duan Y."/>
            <person name="Cao H."/>
            <person name="Xiong S."/>
            <person name="Wang X."/>
            <person name="Wei L."/>
            <person name="Li C."/>
            <person name="Ma Q."/>
            <person name="Ju M."/>
            <person name="Zhao R."/>
            <person name="Li G."/>
            <person name="Mu C."/>
            <person name="Tian Q."/>
            <person name="Mei H."/>
            <person name="Zhang T."/>
            <person name="Gao T."/>
            <person name="Zhang H."/>
        </authorList>
    </citation>
    <scope>NUCLEOTIDE SEQUENCE</scope>
    <source>
        <strain evidence="2">G02</strain>
    </source>
</reference>
<dbReference type="EMBL" id="JACGWJ010000016">
    <property type="protein sequence ID" value="KAL0361405.1"/>
    <property type="molecule type" value="Genomic_DNA"/>
</dbReference>
<accession>A0AAW2Q116</accession>
<dbReference type="AlphaFoldDB" id="A0AAW2Q116"/>
<organism evidence="2">
    <name type="scientific">Sesamum radiatum</name>
    <name type="common">Black benniseed</name>
    <dbReference type="NCBI Taxonomy" id="300843"/>
    <lineage>
        <taxon>Eukaryota</taxon>
        <taxon>Viridiplantae</taxon>
        <taxon>Streptophyta</taxon>
        <taxon>Embryophyta</taxon>
        <taxon>Tracheophyta</taxon>
        <taxon>Spermatophyta</taxon>
        <taxon>Magnoliopsida</taxon>
        <taxon>eudicotyledons</taxon>
        <taxon>Gunneridae</taxon>
        <taxon>Pentapetalae</taxon>
        <taxon>asterids</taxon>
        <taxon>lamiids</taxon>
        <taxon>Lamiales</taxon>
        <taxon>Pedaliaceae</taxon>
        <taxon>Sesamum</taxon>
    </lineage>
</organism>
<comment type="caution">
    <text evidence="2">The sequence shown here is derived from an EMBL/GenBank/DDBJ whole genome shotgun (WGS) entry which is preliminary data.</text>
</comment>
<reference evidence="2" key="1">
    <citation type="submission" date="2020-06" db="EMBL/GenBank/DDBJ databases">
        <authorList>
            <person name="Li T."/>
            <person name="Hu X."/>
            <person name="Zhang T."/>
            <person name="Song X."/>
            <person name="Zhang H."/>
            <person name="Dai N."/>
            <person name="Sheng W."/>
            <person name="Hou X."/>
            <person name="Wei L."/>
        </authorList>
    </citation>
    <scope>NUCLEOTIDE SEQUENCE</scope>
    <source>
        <strain evidence="2">G02</strain>
        <tissue evidence="2">Leaf</tissue>
    </source>
</reference>